<organism evidence="2 4">
    <name type="scientific">Marivita cryptomonadis</name>
    <dbReference type="NCBI Taxonomy" id="505252"/>
    <lineage>
        <taxon>Bacteria</taxon>
        <taxon>Pseudomonadati</taxon>
        <taxon>Pseudomonadota</taxon>
        <taxon>Alphaproteobacteria</taxon>
        <taxon>Rhodobacterales</taxon>
        <taxon>Roseobacteraceae</taxon>
        <taxon>Marivita</taxon>
    </lineage>
</organism>
<reference evidence="2 5" key="1">
    <citation type="submission" date="2021-01" db="EMBL/GenBank/DDBJ databases">
        <title>Diatom-associated Roseobacters Show Island Model of Population Structure.</title>
        <authorList>
            <person name="Qu L."/>
            <person name="Feng X."/>
            <person name="Chen Y."/>
            <person name="Li L."/>
            <person name="Wang X."/>
            <person name="Hu Z."/>
            <person name="Wang H."/>
            <person name="Luo H."/>
        </authorList>
    </citation>
    <scope>NUCLEOTIDE SEQUENCE</scope>
    <source>
        <strain evidence="3 5">CC28-63</strain>
        <strain evidence="2">CC28-69</strain>
    </source>
</reference>
<accession>A0A9Q2PDB1</accession>
<dbReference type="GeneID" id="62642572"/>
<dbReference type="EMBL" id="JAFBXE010000010">
    <property type="protein sequence ID" value="MBM2413737.1"/>
    <property type="molecule type" value="Genomic_DNA"/>
</dbReference>
<evidence type="ECO:0008006" key="6">
    <source>
        <dbReference type="Google" id="ProtNLM"/>
    </source>
</evidence>
<dbReference type="RefSeq" id="WP_138487914.1">
    <property type="nucleotide sequence ID" value="NZ_JAFBWU010000010.1"/>
</dbReference>
<evidence type="ECO:0000313" key="5">
    <source>
        <dbReference type="Proteomes" id="UP000809440"/>
    </source>
</evidence>
<dbReference type="Proteomes" id="UP000809440">
    <property type="component" value="Unassembled WGS sequence"/>
</dbReference>
<dbReference type="OrthoDB" id="7836640at2"/>
<dbReference type="PROSITE" id="PS51257">
    <property type="entry name" value="PROKAR_LIPOPROTEIN"/>
    <property type="match status" value="1"/>
</dbReference>
<dbReference type="EMBL" id="JAFBXF010000010">
    <property type="protein sequence ID" value="MBM2418406.1"/>
    <property type="molecule type" value="Genomic_DNA"/>
</dbReference>
<dbReference type="Pfam" id="PF20569">
    <property type="entry name" value="DUF6778"/>
    <property type="match status" value="1"/>
</dbReference>
<dbReference type="Proteomes" id="UP000755667">
    <property type="component" value="Unassembled WGS sequence"/>
</dbReference>
<keyword evidence="5" id="KW-1185">Reference proteome</keyword>
<evidence type="ECO:0000313" key="2">
    <source>
        <dbReference type="EMBL" id="MBM2413737.1"/>
    </source>
</evidence>
<dbReference type="InterPro" id="IPR046705">
    <property type="entry name" value="DUF6778"/>
</dbReference>
<gene>
    <name evidence="2" type="ORF">JQX41_15580</name>
    <name evidence="3" type="ORF">JQX48_15590</name>
</gene>
<dbReference type="AlphaFoldDB" id="A0A9Q2PDB1"/>
<comment type="caution">
    <text evidence="2">The sequence shown here is derived from an EMBL/GenBank/DDBJ whole genome shotgun (WGS) entry which is preliminary data.</text>
</comment>
<protein>
    <recommendedName>
        <fullName evidence="6">Lipoprotein</fullName>
    </recommendedName>
</protein>
<evidence type="ECO:0000313" key="3">
    <source>
        <dbReference type="EMBL" id="MBM2418406.1"/>
    </source>
</evidence>
<name>A0A9Q2PDB1_9RHOB</name>
<evidence type="ECO:0000256" key="1">
    <source>
        <dbReference type="SAM" id="SignalP"/>
    </source>
</evidence>
<feature type="chain" id="PRO_5040140910" description="Lipoprotein" evidence="1">
    <location>
        <begin position="22"/>
        <end position="212"/>
    </location>
</feature>
<evidence type="ECO:0000313" key="4">
    <source>
        <dbReference type="Proteomes" id="UP000755667"/>
    </source>
</evidence>
<feature type="signal peptide" evidence="1">
    <location>
        <begin position="1"/>
        <end position="21"/>
    </location>
</feature>
<sequence>MRKFFKPLMAVILLAALSACGGVPTATRSAMPDDTMLGAALPPDVRIESFTVNVPRSLKVNDRNLYYPIGDIVWRGEPRGDRYAQVQAMFESGLRDAAQRVDGPRPVRLDIQVTRFHSLSEKARYTVGGVHDIDFRYRLVDAETGIALGPSKLVNADLNGLGGQAALEAEGRGETQKVRIIAHLSRVIVEELTIPEGHVTAKLGLLQAINDL</sequence>
<keyword evidence="1" id="KW-0732">Signal</keyword>
<proteinExistence type="predicted"/>